<dbReference type="AlphaFoldDB" id="A0A9P5PM13"/>
<organism evidence="2 3">
    <name type="scientific">Rhodocollybia butyracea</name>
    <dbReference type="NCBI Taxonomy" id="206335"/>
    <lineage>
        <taxon>Eukaryota</taxon>
        <taxon>Fungi</taxon>
        <taxon>Dikarya</taxon>
        <taxon>Basidiomycota</taxon>
        <taxon>Agaricomycotina</taxon>
        <taxon>Agaricomycetes</taxon>
        <taxon>Agaricomycetidae</taxon>
        <taxon>Agaricales</taxon>
        <taxon>Marasmiineae</taxon>
        <taxon>Omphalotaceae</taxon>
        <taxon>Rhodocollybia</taxon>
    </lineage>
</organism>
<keyword evidence="3" id="KW-1185">Reference proteome</keyword>
<evidence type="ECO:0000313" key="3">
    <source>
        <dbReference type="Proteomes" id="UP000772434"/>
    </source>
</evidence>
<feature type="compositionally biased region" description="Basic residues" evidence="1">
    <location>
        <begin position="158"/>
        <end position="167"/>
    </location>
</feature>
<protein>
    <submittedName>
        <fullName evidence="2">Uncharacterized protein</fullName>
    </submittedName>
</protein>
<name>A0A9P5PM13_9AGAR</name>
<gene>
    <name evidence="2" type="ORF">BDP27DRAFT_1367226</name>
</gene>
<evidence type="ECO:0000313" key="2">
    <source>
        <dbReference type="EMBL" id="KAF9064400.1"/>
    </source>
</evidence>
<feature type="compositionally biased region" description="Low complexity" evidence="1">
    <location>
        <begin position="197"/>
        <end position="220"/>
    </location>
</feature>
<sequence>MAADTVEVLLIANGLGKYKLLAEFLKVGQNEETLKLLTGGSSEEDMQAVINENNADTDDVEDVTRKSAKLSLGTKTRGHEETLPKKRKQSKNQEGDEDSEGCTTGRKRKCAEIFPKKPKQSKSQEGDKGSEGGATGTGKCKRSSKKDAGEDVLLDAKKKQKAIKLAKQRGNEVLSEDLPPDAGPSHATSPPDQVNRSSSQYLSPSTSTLSPSLPSPDSVSQKIRLKLLHPPSSSGAQMSAPVAPSVQNPQTTHEQKETIHNLKFNRGMGKR</sequence>
<evidence type="ECO:0000256" key="1">
    <source>
        <dbReference type="SAM" id="MobiDB-lite"/>
    </source>
</evidence>
<dbReference type="EMBL" id="JADNRY010000124">
    <property type="protein sequence ID" value="KAF9064400.1"/>
    <property type="molecule type" value="Genomic_DNA"/>
</dbReference>
<feature type="compositionally biased region" description="Polar residues" evidence="1">
    <location>
        <begin position="186"/>
        <end position="196"/>
    </location>
</feature>
<feature type="region of interest" description="Disordered" evidence="1">
    <location>
        <begin position="47"/>
        <end position="271"/>
    </location>
</feature>
<reference evidence="2" key="1">
    <citation type="submission" date="2020-11" db="EMBL/GenBank/DDBJ databases">
        <authorList>
            <consortium name="DOE Joint Genome Institute"/>
            <person name="Ahrendt S."/>
            <person name="Riley R."/>
            <person name="Andreopoulos W."/>
            <person name="Labutti K."/>
            <person name="Pangilinan J."/>
            <person name="Ruiz-Duenas F.J."/>
            <person name="Barrasa J.M."/>
            <person name="Sanchez-Garcia M."/>
            <person name="Camarero S."/>
            <person name="Miyauchi S."/>
            <person name="Serrano A."/>
            <person name="Linde D."/>
            <person name="Babiker R."/>
            <person name="Drula E."/>
            <person name="Ayuso-Fernandez I."/>
            <person name="Pacheco R."/>
            <person name="Padilla G."/>
            <person name="Ferreira P."/>
            <person name="Barriuso J."/>
            <person name="Kellner H."/>
            <person name="Castanera R."/>
            <person name="Alfaro M."/>
            <person name="Ramirez L."/>
            <person name="Pisabarro A.G."/>
            <person name="Kuo A."/>
            <person name="Tritt A."/>
            <person name="Lipzen A."/>
            <person name="He G."/>
            <person name="Yan M."/>
            <person name="Ng V."/>
            <person name="Cullen D."/>
            <person name="Martin F."/>
            <person name="Rosso M.-N."/>
            <person name="Henrissat B."/>
            <person name="Hibbett D."/>
            <person name="Martinez A.T."/>
            <person name="Grigoriev I.V."/>
        </authorList>
    </citation>
    <scope>NUCLEOTIDE SEQUENCE</scope>
    <source>
        <strain evidence="2">AH 40177</strain>
    </source>
</reference>
<accession>A0A9P5PM13</accession>
<dbReference type="Proteomes" id="UP000772434">
    <property type="component" value="Unassembled WGS sequence"/>
</dbReference>
<feature type="compositionally biased region" description="Basic and acidic residues" evidence="1">
    <location>
        <begin position="145"/>
        <end position="157"/>
    </location>
</feature>
<proteinExistence type="predicted"/>
<comment type="caution">
    <text evidence="2">The sequence shown here is derived from an EMBL/GenBank/DDBJ whole genome shotgun (WGS) entry which is preliminary data.</text>
</comment>